<dbReference type="PROSITE" id="PS51257">
    <property type="entry name" value="PROKAR_LIPOPROTEIN"/>
    <property type="match status" value="1"/>
</dbReference>
<evidence type="ECO:0000259" key="7">
    <source>
        <dbReference type="Pfam" id="PF00082"/>
    </source>
</evidence>
<dbReference type="Gene3D" id="3.40.50.200">
    <property type="entry name" value="Peptidase S8/S53 domain"/>
    <property type="match status" value="1"/>
</dbReference>
<feature type="domain" description="Peptidase S8/S53" evidence="7">
    <location>
        <begin position="157"/>
        <end position="314"/>
    </location>
</feature>
<feature type="signal peptide" evidence="6">
    <location>
        <begin position="1"/>
        <end position="21"/>
    </location>
</feature>
<evidence type="ECO:0000256" key="5">
    <source>
        <dbReference type="PROSITE-ProRule" id="PRU01240"/>
    </source>
</evidence>
<comment type="similarity">
    <text evidence="1 5">Belongs to the peptidase S8 family.</text>
</comment>
<dbReference type="InterPro" id="IPR036852">
    <property type="entry name" value="Peptidase_S8/S53_dom_sf"/>
</dbReference>
<dbReference type="Proteomes" id="UP001620408">
    <property type="component" value="Unassembled WGS sequence"/>
</dbReference>
<proteinExistence type="inferred from homology"/>
<dbReference type="InterPro" id="IPR015500">
    <property type="entry name" value="Peptidase_S8_subtilisin-rel"/>
</dbReference>
<feature type="chain" id="PRO_5045577733" evidence="6">
    <location>
        <begin position="22"/>
        <end position="420"/>
    </location>
</feature>
<feature type="active site" description="Charge relay system" evidence="5">
    <location>
        <position position="197"/>
    </location>
</feature>
<dbReference type="EMBL" id="JADIKD010000010">
    <property type="protein sequence ID" value="MFK2917641.1"/>
    <property type="molecule type" value="Genomic_DNA"/>
</dbReference>
<keyword evidence="9" id="KW-1185">Reference proteome</keyword>
<feature type="active site" description="Charge relay system" evidence="5">
    <location>
        <position position="347"/>
    </location>
</feature>
<gene>
    <name evidence="8" type="ORF">ISS97_10255</name>
</gene>
<keyword evidence="2 5" id="KW-0645">Protease</keyword>
<evidence type="ECO:0000256" key="2">
    <source>
        <dbReference type="ARBA" id="ARBA00022670"/>
    </source>
</evidence>
<organism evidence="8 9">
    <name type="scientific">Dyella koreensis</name>
    <dbReference type="NCBI Taxonomy" id="311235"/>
    <lineage>
        <taxon>Bacteria</taxon>
        <taxon>Pseudomonadati</taxon>
        <taxon>Pseudomonadota</taxon>
        <taxon>Gammaproteobacteria</taxon>
        <taxon>Lysobacterales</taxon>
        <taxon>Rhodanobacteraceae</taxon>
        <taxon>Dyella</taxon>
    </lineage>
</organism>
<dbReference type="InterPro" id="IPR051048">
    <property type="entry name" value="Peptidase_S8/S53_subtilisin"/>
</dbReference>
<keyword evidence="6" id="KW-0732">Signal</keyword>
<reference evidence="8 9" key="1">
    <citation type="submission" date="2020-10" db="EMBL/GenBank/DDBJ databases">
        <title>Phylogeny of dyella-like bacteria.</title>
        <authorList>
            <person name="Fu J."/>
        </authorList>
    </citation>
    <scope>NUCLEOTIDE SEQUENCE [LARGE SCALE GENOMIC DNA]</scope>
    <source>
        <strain evidence="8 9">BB4</strain>
    </source>
</reference>
<dbReference type="PROSITE" id="PS00137">
    <property type="entry name" value="SUBTILASE_HIS"/>
    <property type="match status" value="1"/>
</dbReference>
<evidence type="ECO:0000313" key="9">
    <source>
        <dbReference type="Proteomes" id="UP001620408"/>
    </source>
</evidence>
<sequence length="420" mass="43866">MRWLALLALCCVALAGCAAGAVRPAAPDTAQERARILVMLRAAPPHFLPLDSYAGQYQSSPDHEAHRRVAMQLARKHGLVLVTDWPMPALGLDCFVMQAPRQDAVMPTVLALTADKRVESAEPMQLFHVLGKGDPLYSLQPAARAWHLSELHAVSTGKGQVIAELDSGVELAHPDLARQATQARNFVDDGDYRAEAHGTEVAGILVAQADNGIGIAGIAPDARLLALRACWQERPEASAAVCSSFTLAKALQFALERRAQIINLSLAGPRDRLLERLLDVALAHRVTVVGALDETAADGGFPAAYPGVLAVAGEHAASPLKGLLRAPDEGIPTTVPGGGFGFVDGSSFAAAEVSGLVALLRQLSPAIRPEALLDALSAAPTPGLDPPRSAMIDACAAVARASGRCACDCRAASASMSVAR</sequence>
<dbReference type="PANTHER" id="PTHR43399">
    <property type="entry name" value="SUBTILISIN-RELATED"/>
    <property type="match status" value="1"/>
</dbReference>
<evidence type="ECO:0000256" key="3">
    <source>
        <dbReference type="ARBA" id="ARBA00022801"/>
    </source>
</evidence>
<dbReference type="SUPFAM" id="SSF52743">
    <property type="entry name" value="Subtilisin-like"/>
    <property type="match status" value="1"/>
</dbReference>
<dbReference type="Pfam" id="PF00082">
    <property type="entry name" value="Peptidase_S8"/>
    <property type="match status" value="1"/>
</dbReference>
<keyword evidence="4 5" id="KW-0720">Serine protease</keyword>
<evidence type="ECO:0000256" key="6">
    <source>
        <dbReference type="SAM" id="SignalP"/>
    </source>
</evidence>
<dbReference type="InterPro" id="IPR000209">
    <property type="entry name" value="Peptidase_S8/S53_dom"/>
</dbReference>
<accession>A0ABW8K443</accession>
<dbReference type="PROSITE" id="PS51892">
    <property type="entry name" value="SUBTILASE"/>
    <property type="match status" value="1"/>
</dbReference>
<dbReference type="PANTHER" id="PTHR43399:SF4">
    <property type="entry name" value="CELL WALL-ASSOCIATED PROTEASE"/>
    <property type="match status" value="1"/>
</dbReference>
<comment type="caution">
    <text evidence="8">The sequence shown here is derived from an EMBL/GenBank/DDBJ whole genome shotgun (WGS) entry which is preliminary data.</text>
</comment>
<evidence type="ECO:0000313" key="8">
    <source>
        <dbReference type="EMBL" id="MFK2917641.1"/>
    </source>
</evidence>
<feature type="active site" description="Charge relay system" evidence="5">
    <location>
        <position position="166"/>
    </location>
</feature>
<name>A0ABW8K443_9GAMM</name>
<dbReference type="InterPro" id="IPR022398">
    <property type="entry name" value="Peptidase_S8_His-AS"/>
</dbReference>
<protein>
    <submittedName>
        <fullName evidence="8">S8 family serine peptidase</fullName>
    </submittedName>
</protein>
<evidence type="ECO:0000256" key="1">
    <source>
        <dbReference type="ARBA" id="ARBA00011073"/>
    </source>
</evidence>
<evidence type="ECO:0000256" key="4">
    <source>
        <dbReference type="ARBA" id="ARBA00022825"/>
    </source>
</evidence>
<dbReference type="RefSeq" id="WP_379986785.1">
    <property type="nucleotide sequence ID" value="NZ_JADIKD010000010.1"/>
</dbReference>
<keyword evidence="3 5" id="KW-0378">Hydrolase</keyword>
<dbReference type="PRINTS" id="PR00723">
    <property type="entry name" value="SUBTILISIN"/>
</dbReference>